<dbReference type="InterPro" id="IPR011761">
    <property type="entry name" value="ATP-grasp"/>
</dbReference>
<feature type="domain" description="ATP-grasp" evidence="5">
    <location>
        <begin position="117"/>
        <end position="309"/>
    </location>
</feature>
<dbReference type="InterPro" id="IPR052032">
    <property type="entry name" value="ATP-dep_AA_Ligase"/>
</dbReference>
<evidence type="ECO:0000313" key="6">
    <source>
        <dbReference type="EMBL" id="RAN63868.1"/>
    </source>
</evidence>
<evidence type="ECO:0000256" key="2">
    <source>
        <dbReference type="ARBA" id="ARBA00022741"/>
    </source>
</evidence>
<keyword evidence="3 4" id="KW-0067">ATP-binding</keyword>
<keyword evidence="1" id="KW-0436">Ligase</keyword>
<protein>
    <submittedName>
        <fullName evidence="6">Carbamoyl phosphate synthase large subunit</fullName>
    </submittedName>
</protein>
<comment type="caution">
    <text evidence="6">The sequence shown here is derived from an EMBL/GenBank/DDBJ whole genome shotgun (WGS) entry which is preliminary data.</text>
</comment>
<gene>
    <name evidence="6" type="ORF">B8A44_03750</name>
</gene>
<dbReference type="Gene3D" id="3.30.470.20">
    <property type="entry name" value="ATP-grasp fold, B domain"/>
    <property type="match status" value="1"/>
</dbReference>
<keyword evidence="2 4" id="KW-0547">Nucleotide-binding</keyword>
<evidence type="ECO:0000313" key="7">
    <source>
        <dbReference type="Proteomes" id="UP000249099"/>
    </source>
</evidence>
<dbReference type="EMBL" id="NAQV01000011">
    <property type="protein sequence ID" value="RAN63868.1"/>
    <property type="molecule type" value="Genomic_DNA"/>
</dbReference>
<dbReference type="PANTHER" id="PTHR43585:SF2">
    <property type="entry name" value="ATP-GRASP ENZYME FSQD"/>
    <property type="match status" value="1"/>
</dbReference>
<sequence length="394" mass="44881">MNVLLTSPYFPAHLEKVAKALKNHGVNVLGVGDMPYDELTDTLKQQLTEYFKVNNLEDTAEVTRAVAFLIYKHGPIDRIESNNEHWLVLDATLREQFNVPGVKPADLTKTMYKSKMKKLFKQAGVPVVPGELVTDLQSLDKAIKTLGGLPLIAKPDHGVGTSATYKLEHLDDVAQFKREWKQEVPYFLEPFVSDAELCTYDGLIGRDNQIIYETTFYYNTPTLDHIQGDADYAYTVESEMDSQLRQYGRAIIKAFGMSERFFHIELFRKSDGEYVALEYNNRSAGGHSIDLYNYAISADLYDIYAKIVTGQLTDIPTFTGRYAASISRRDHVQYVHSDEEIRARYGEAITMHERLPDIFSDIMGDEVYVILSDSRTEADEMTAFIHKRVEHKEA</sequence>
<dbReference type="PANTHER" id="PTHR43585">
    <property type="entry name" value="FUMIPYRROLE BIOSYNTHESIS PROTEIN C"/>
    <property type="match status" value="1"/>
</dbReference>
<reference evidence="6 7" key="1">
    <citation type="submission" date="2017-03" db="EMBL/GenBank/DDBJ databases">
        <title>wgs assembly of Dolosigranulum pigrum KPL CDC strains.</title>
        <authorList>
            <person name="Brugger S.D."/>
            <person name="Pettigrew M."/>
            <person name="Kong Y."/>
            <person name="Lemon K.P."/>
        </authorList>
    </citation>
    <scope>NUCLEOTIDE SEQUENCE [LARGE SCALE GENOMIC DNA]</scope>
    <source>
        <strain evidence="6 7">KPL1931_CDC4294-98</strain>
    </source>
</reference>
<dbReference type="AlphaFoldDB" id="A0A328KSB4"/>
<dbReference type="PROSITE" id="PS50975">
    <property type="entry name" value="ATP_GRASP"/>
    <property type="match status" value="1"/>
</dbReference>
<evidence type="ECO:0000256" key="4">
    <source>
        <dbReference type="PROSITE-ProRule" id="PRU00409"/>
    </source>
</evidence>
<dbReference type="GO" id="GO:0046872">
    <property type="term" value="F:metal ion binding"/>
    <property type="evidence" value="ECO:0007669"/>
    <property type="project" value="InterPro"/>
</dbReference>
<evidence type="ECO:0000256" key="3">
    <source>
        <dbReference type="ARBA" id="ARBA00022840"/>
    </source>
</evidence>
<dbReference type="GO" id="GO:0016874">
    <property type="term" value="F:ligase activity"/>
    <property type="evidence" value="ECO:0007669"/>
    <property type="project" value="UniProtKB-KW"/>
</dbReference>
<dbReference type="SUPFAM" id="SSF56059">
    <property type="entry name" value="Glutathione synthetase ATP-binding domain-like"/>
    <property type="match status" value="1"/>
</dbReference>
<evidence type="ECO:0000259" key="5">
    <source>
        <dbReference type="PROSITE" id="PS50975"/>
    </source>
</evidence>
<dbReference type="RefSeq" id="WP_112789972.1">
    <property type="nucleotide sequence ID" value="NZ_CP040411.1"/>
</dbReference>
<accession>A0A328KSB4</accession>
<proteinExistence type="predicted"/>
<evidence type="ECO:0000256" key="1">
    <source>
        <dbReference type="ARBA" id="ARBA00022598"/>
    </source>
</evidence>
<dbReference type="InterPro" id="IPR013815">
    <property type="entry name" value="ATP_grasp_subdomain_1"/>
</dbReference>
<dbReference type="Gene3D" id="3.40.50.20">
    <property type="match status" value="1"/>
</dbReference>
<dbReference type="Proteomes" id="UP000249099">
    <property type="component" value="Unassembled WGS sequence"/>
</dbReference>
<organism evidence="6 7">
    <name type="scientific">Dolosigranulum pigrum</name>
    <dbReference type="NCBI Taxonomy" id="29394"/>
    <lineage>
        <taxon>Bacteria</taxon>
        <taxon>Bacillati</taxon>
        <taxon>Bacillota</taxon>
        <taxon>Bacilli</taxon>
        <taxon>Lactobacillales</taxon>
        <taxon>Carnobacteriaceae</taxon>
        <taxon>Dolosigranulum</taxon>
    </lineage>
</organism>
<name>A0A328KSB4_9LACT</name>
<dbReference type="Gene3D" id="3.30.1490.20">
    <property type="entry name" value="ATP-grasp fold, A domain"/>
    <property type="match status" value="1"/>
</dbReference>
<dbReference type="GO" id="GO:0005524">
    <property type="term" value="F:ATP binding"/>
    <property type="evidence" value="ECO:0007669"/>
    <property type="project" value="UniProtKB-UniRule"/>
</dbReference>